<organism evidence="1">
    <name type="scientific">bioreactor metagenome</name>
    <dbReference type="NCBI Taxonomy" id="1076179"/>
    <lineage>
        <taxon>unclassified sequences</taxon>
        <taxon>metagenomes</taxon>
        <taxon>ecological metagenomes</taxon>
    </lineage>
</organism>
<proteinExistence type="predicted"/>
<dbReference type="EMBL" id="VSSQ01085785">
    <property type="protein sequence ID" value="MPN33335.1"/>
    <property type="molecule type" value="Genomic_DNA"/>
</dbReference>
<protein>
    <submittedName>
        <fullName evidence="1">Uncharacterized protein</fullName>
    </submittedName>
</protein>
<accession>A0A645H2T2</accession>
<evidence type="ECO:0000313" key="1">
    <source>
        <dbReference type="EMBL" id="MPN33335.1"/>
    </source>
</evidence>
<gene>
    <name evidence="1" type="ORF">SDC9_180821</name>
</gene>
<dbReference type="AlphaFoldDB" id="A0A645H2T2"/>
<reference evidence="1" key="1">
    <citation type="submission" date="2019-08" db="EMBL/GenBank/DDBJ databases">
        <authorList>
            <person name="Kucharzyk K."/>
            <person name="Murdoch R.W."/>
            <person name="Higgins S."/>
            <person name="Loffler F."/>
        </authorList>
    </citation>
    <scope>NUCLEOTIDE SEQUENCE</scope>
</reference>
<comment type="caution">
    <text evidence="1">The sequence shown here is derived from an EMBL/GenBank/DDBJ whole genome shotgun (WGS) entry which is preliminary data.</text>
</comment>
<name>A0A645H2T2_9ZZZZ</name>
<sequence length="149" mass="16169">MRGLEDELLDRIDDDHGAGQRNERNACLFHQRDHRHGGTRGGAADDDIHLVVIDQALGEAVGLVGIAAVVVMHELQRAAEDAALLVDLFHILLQRLQFRIAQEGSGTGDGQHRADLDRIGGESTECSHGQGSAGDQFFHHLLHAVCLLC</sequence>